<feature type="chain" id="PRO_5010296462" evidence="2">
    <location>
        <begin position="24"/>
        <end position="209"/>
    </location>
</feature>
<dbReference type="Gene3D" id="2.40.160.20">
    <property type="match status" value="1"/>
</dbReference>
<keyword evidence="1 2" id="KW-0732">Signal</keyword>
<dbReference type="InterPro" id="IPR027385">
    <property type="entry name" value="Beta-barrel_OMP"/>
</dbReference>
<reference evidence="4 5" key="1">
    <citation type="submission" date="2016-10" db="EMBL/GenBank/DDBJ databases">
        <authorList>
            <person name="de Groot N.N."/>
        </authorList>
    </citation>
    <scope>NUCLEOTIDE SEQUENCE [LARGE SCALE GENOMIC DNA]</scope>
    <source>
        <strain evidence="4 5">AB35.6</strain>
    </source>
</reference>
<feature type="signal peptide" evidence="2">
    <location>
        <begin position="1"/>
        <end position="23"/>
    </location>
</feature>
<dbReference type="Pfam" id="PF13505">
    <property type="entry name" value="OMP_b-brl"/>
    <property type="match status" value="1"/>
</dbReference>
<dbReference type="AlphaFoldDB" id="A0A1H4MD71"/>
<evidence type="ECO:0000259" key="3">
    <source>
        <dbReference type="Pfam" id="PF13505"/>
    </source>
</evidence>
<evidence type="ECO:0000313" key="5">
    <source>
        <dbReference type="Proteomes" id="UP000182409"/>
    </source>
</evidence>
<protein>
    <submittedName>
        <fullName evidence="4">Outer membrane protein beta-barrel domain-containing protein</fullName>
    </submittedName>
</protein>
<evidence type="ECO:0000313" key="4">
    <source>
        <dbReference type="EMBL" id="SEB80668.1"/>
    </source>
</evidence>
<evidence type="ECO:0000256" key="1">
    <source>
        <dbReference type="ARBA" id="ARBA00022729"/>
    </source>
</evidence>
<dbReference type="EMBL" id="FNSD01000001">
    <property type="protein sequence ID" value="SEB80668.1"/>
    <property type="molecule type" value="Genomic_DNA"/>
</dbReference>
<accession>A0A1H4MD71</accession>
<dbReference type="SUPFAM" id="SSF56925">
    <property type="entry name" value="OMPA-like"/>
    <property type="match status" value="1"/>
</dbReference>
<dbReference type="InterPro" id="IPR011250">
    <property type="entry name" value="OMP/PagP_B-barrel"/>
</dbReference>
<gene>
    <name evidence="4" type="ORF">SAMN05443244_1889</name>
</gene>
<name>A0A1H4MD71_9BACT</name>
<proteinExistence type="predicted"/>
<dbReference type="Proteomes" id="UP000182409">
    <property type="component" value="Unassembled WGS sequence"/>
</dbReference>
<evidence type="ECO:0000256" key="2">
    <source>
        <dbReference type="SAM" id="SignalP"/>
    </source>
</evidence>
<sequence>MKPTYMNYLCACVLIGFASSAIAGAQAVATASRSVSPSAFVMGSAVYTGLEANGSTSWGGGKNVGVTAGFDIGVYALGRYVLGIEARGRLPVDKGNIVSETNVMGGLRIAREPVEGGRFRPYVDGLFGRGQMTYQNGGFVYTNLLYTQTAGAVYGGGVGVEYDVSQHFSAKIDGQVEHWSTPVTTNGSVHSTVASVGVAYRFGAGEGPR</sequence>
<organism evidence="4 5">
    <name type="scientific">Terriglobus roseus</name>
    <dbReference type="NCBI Taxonomy" id="392734"/>
    <lineage>
        <taxon>Bacteria</taxon>
        <taxon>Pseudomonadati</taxon>
        <taxon>Acidobacteriota</taxon>
        <taxon>Terriglobia</taxon>
        <taxon>Terriglobales</taxon>
        <taxon>Acidobacteriaceae</taxon>
        <taxon>Terriglobus</taxon>
    </lineage>
</organism>
<feature type="domain" description="Outer membrane protein beta-barrel" evidence="3">
    <location>
        <begin position="21"/>
        <end position="202"/>
    </location>
</feature>